<sequence length="96" mass="10117">MASTIRMKRSAIATKVPTPAQLDLGELAINTRDGKLFLKRADGSEEIIEVGARWGAFTAHAAGSSLTFRYNGTDVMTLDGSGNLTLLGDVTAFGSL</sequence>
<dbReference type="PATRIC" id="fig|1397108.4.peg.2044"/>
<evidence type="ECO:0000313" key="2">
    <source>
        <dbReference type="Proteomes" id="UP000064920"/>
    </source>
</evidence>
<dbReference type="STRING" id="1397108.IMCC12053_2001"/>
<organism evidence="1 2">
    <name type="scientific">Celeribacter marinus</name>
    <dbReference type="NCBI Taxonomy" id="1397108"/>
    <lineage>
        <taxon>Bacteria</taxon>
        <taxon>Pseudomonadati</taxon>
        <taxon>Pseudomonadota</taxon>
        <taxon>Alphaproteobacteria</taxon>
        <taxon>Rhodobacterales</taxon>
        <taxon>Roseobacteraceae</taxon>
        <taxon>Celeribacter</taxon>
    </lineage>
</organism>
<evidence type="ECO:0000313" key="1">
    <source>
        <dbReference type="EMBL" id="ALI55948.1"/>
    </source>
</evidence>
<keyword evidence="2" id="KW-1185">Reference proteome</keyword>
<protein>
    <submittedName>
        <fullName evidence="1">Uncharacterized protein</fullName>
    </submittedName>
</protein>
<gene>
    <name evidence="1" type="ORF">IMCC12053_2001</name>
</gene>
<name>A0A0N9ZH84_9RHOB</name>
<dbReference type="RefSeq" id="WP_062218562.1">
    <property type="nucleotide sequence ID" value="NZ_CP012023.1"/>
</dbReference>
<dbReference type="OrthoDB" id="8910624at2"/>
<dbReference type="KEGG" id="cmar:IMCC12053_2001"/>
<dbReference type="AlphaFoldDB" id="A0A0N9ZH84"/>
<reference evidence="1 2" key="1">
    <citation type="submission" date="2015-05" db="EMBL/GenBank/DDBJ databases">
        <authorList>
            <person name="Wang D.B."/>
            <person name="Wang M."/>
        </authorList>
    </citation>
    <scope>NUCLEOTIDE SEQUENCE [LARGE SCALE GENOMIC DNA]</scope>
    <source>
        <strain evidence="1 2">IMCC 12053</strain>
    </source>
</reference>
<proteinExistence type="predicted"/>
<accession>A0A0N9ZH84</accession>
<dbReference type="EMBL" id="CP012023">
    <property type="protein sequence ID" value="ALI55948.1"/>
    <property type="molecule type" value="Genomic_DNA"/>
</dbReference>
<dbReference type="Proteomes" id="UP000064920">
    <property type="component" value="Chromosome"/>
</dbReference>